<gene>
    <name evidence="2" type="ORF">FHR80_003796</name>
</gene>
<accession>A0A7W4UJJ4</accession>
<dbReference type="Proteomes" id="UP000518206">
    <property type="component" value="Unassembled WGS sequence"/>
</dbReference>
<organism evidence="2 3">
    <name type="scientific">Cellulomonas cellasea</name>
    <dbReference type="NCBI Taxonomy" id="43670"/>
    <lineage>
        <taxon>Bacteria</taxon>
        <taxon>Bacillati</taxon>
        <taxon>Actinomycetota</taxon>
        <taxon>Actinomycetes</taxon>
        <taxon>Micrococcales</taxon>
        <taxon>Cellulomonadaceae</taxon>
        <taxon>Cellulomonas</taxon>
    </lineage>
</organism>
<feature type="transmembrane region" description="Helical" evidence="1">
    <location>
        <begin position="150"/>
        <end position="170"/>
    </location>
</feature>
<dbReference type="RefSeq" id="WP_183297623.1">
    <property type="nucleotide sequence ID" value="NZ_JACHVX010000006.1"/>
</dbReference>
<evidence type="ECO:0000313" key="2">
    <source>
        <dbReference type="EMBL" id="MBB2924860.1"/>
    </source>
</evidence>
<name>A0A7W4UJJ4_9CELL</name>
<keyword evidence="1" id="KW-0812">Transmembrane</keyword>
<dbReference type="AlphaFoldDB" id="A0A7W4UJJ4"/>
<reference evidence="2 3" key="1">
    <citation type="submission" date="2020-08" db="EMBL/GenBank/DDBJ databases">
        <title>The Agave Microbiome: Exploring the role of microbial communities in plant adaptations to desert environments.</title>
        <authorList>
            <person name="Partida-Martinez L.P."/>
        </authorList>
    </citation>
    <scope>NUCLEOTIDE SEQUENCE [LARGE SCALE GENOMIC DNA]</scope>
    <source>
        <strain evidence="2 3">RAS26</strain>
    </source>
</reference>
<feature type="transmembrane region" description="Helical" evidence="1">
    <location>
        <begin position="37"/>
        <end position="59"/>
    </location>
</feature>
<evidence type="ECO:0000256" key="1">
    <source>
        <dbReference type="SAM" id="Phobius"/>
    </source>
</evidence>
<proteinExistence type="predicted"/>
<keyword evidence="1" id="KW-1133">Transmembrane helix</keyword>
<protein>
    <submittedName>
        <fullName evidence="2">Uncharacterized protein</fullName>
    </submittedName>
</protein>
<reference evidence="2 3" key="2">
    <citation type="submission" date="2020-08" db="EMBL/GenBank/DDBJ databases">
        <authorList>
            <person name="Partida-Martinez L."/>
            <person name="Huntemann M."/>
            <person name="Clum A."/>
            <person name="Wang J."/>
            <person name="Palaniappan K."/>
            <person name="Ritter S."/>
            <person name="Chen I.-M."/>
            <person name="Stamatis D."/>
            <person name="Reddy T."/>
            <person name="O'Malley R."/>
            <person name="Daum C."/>
            <person name="Shapiro N."/>
            <person name="Ivanova N."/>
            <person name="Kyrpides N."/>
            <person name="Woyke T."/>
        </authorList>
    </citation>
    <scope>NUCLEOTIDE SEQUENCE [LARGE SCALE GENOMIC DNA]</scope>
    <source>
        <strain evidence="2 3">RAS26</strain>
    </source>
</reference>
<dbReference type="EMBL" id="JACHVX010000006">
    <property type="protein sequence ID" value="MBB2924860.1"/>
    <property type="molecule type" value="Genomic_DNA"/>
</dbReference>
<sequence>MERRKPRGLARQQRRRAAARPGVVTHERALRRARLRVTWWCLRATLGAALLAFTAFALVTGPRVVAEDQRLIDSAPRSAATIVDVRSAWRSTDIEVDVAGRTAVLALGFPGDDRAEVGDVVEVVVDPDDPDVVLPVAAHDDGAYTRAGSAVLAVGLGVLALAVGVPLLLVPGPRELSGAARPRVVQDGTVVEAQGRAVTVEVDGGRSTWSGSDEWHPRRGTPVVVLGDLRDGGLVLLDDGRTRWPAKRLRPADAPGPR</sequence>
<comment type="caution">
    <text evidence="2">The sequence shown here is derived from an EMBL/GenBank/DDBJ whole genome shotgun (WGS) entry which is preliminary data.</text>
</comment>
<keyword evidence="1" id="KW-0472">Membrane</keyword>
<evidence type="ECO:0000313" key="3">
    <source>
        <dbReference type="Proteomes" id="UP000518206"/>
    </source>
</evidence>